<dbReference type="Pfam" id="PF00059">
    <property type="entry name" value="Lectin_C"/>
    <property type="match status" value="1"/>
</dbReference>
<dbReference type="KEGG" id="lak:106159472"/>
<dbReference type="PROSITE" id="PS00615">
    <property type="entry name" value="C_TYPE_LECTIN_1"/>
    <property type="match status" value="1"/>
</dbReference>
<dbReference type="AlphaFoldDB" id="A0A1S3I1I9"/>
<dbReference type="InterPro" id="IPR018378">
    <property type="entry name" value="C-type_lectin_CS"/>
</dbReference>
<dbReference type="PANTHER" id="PTHR22803">
    <property type="entry name" value="MANNOSE, PHOSPHOLIPASE, LECTIN RECEPTOR RELATED"/>
    <property type="match status" value="1"/>
</dbReference>
<accession>A0A1S3I1I9</accession>
<dbReference type="InterPro" id="IPR016187">
    <property type="entry name" value="CTDL_fold"/>
</dbReference>
<proteinExistence type="predicted"/>
<organism evidence="4 5">
    <name type="scientific">Lingula anatina</name>
    <name type="common">Brachiopod</name>
    <name type="synonym">Lingula unguis</name>
    <dbReference type="NCBI Taxonomy" id="7574"/>
    <lineage>
        <taxon>Eukaryota</taxon>
        <taxon>Metazoa</taxon>
        <taxon>Spiralia</taxon>
        <taxon>Lophotrochozoa</taxon>
        <taxon>Brachiopoda</taxon>
        <taxon>Linguliformea</taxon>
        <taxon>Lingulata</taxon>
        <taxon>Lingulida</taxon>
        <taxon>Linguloidea</taxon>
        <taxon>Lingulidae</taxon>
        <taxon>Lingula</taxon>
    </lineage>
</organism>
<gene>
    <name evidence="5" type="primary">LOC106159472</name>
</gene>
<feature type="domain" description="C-type lectin" evidence="3">
    <location>
        <begin position="44"/>
        <end position="163"/>
    </location>
</feature>
<protein>
    <submittedName>
        <fullName evidence="5">Snaclec B9</fullName>
    </submittedName>
</protein>
<dbReference type="SMART" id="SM00034">
    <property type="entry name" value="CLECT"/>
    <property type="match status" value="1"/>
</dbReference>
<reference evidence="5" key="1">
    <citation type="submission" date="2025-08" db="UniProtKB">
        <authorList>
            <consortium name="RefSeq"/>
        </authorList>
    </citation>
    <scope>IDENTIFICATION</scope>
    <source>
        <tissue evidence="5">Gonads</tissue>
    </source>
</reference>
<dbReference type="GeneID" id="106159472"/>
<name>A0A1S3I1I9_LINAN</name>
<evidence type="ECO:0000313" key="4">
    <source>
        <dbReference type="Proteomes" id="UP000085678"/>
    </source>
</evidence>
<evidence type="ECO:0000256" key="2">
    <source>
        <dbReference type="SAM" id="SignalP"/>
    </source>
</evidence>
<dbReference type="PROSITE" id="PS50041">
    <property type="entry name" value="C_TYPE_LECTIN_2"/>
    <property type="match status" value="1"/>
</dbReference>
<keyword evidence="1" id="KW-1015">Disulfide bond</keyword>
<keyword evidence="4" id="KW-1185">Reference proteome</keyword>
<dbReference type="InterPro" id="IPR016186">
    <property type="entry name" value="C-type_lectin-like/link_sf"/>
</dbReference>
<dbReference type="CDD" id="cd00037">
    <property type="entry name" value="CLECT"/>
    <property type="match status" value="1"/>
</dbReference>
<evidence type="ECO:0000313" key="5">
    <source>
        <dbReference type="RefSeq" id="XP_013391214.1"/>
    </source>
</evidence>
<keyword evidence="2" id="KW-0732">Signal</keyword>
<dbReference type="InParanoid" id="A0A1S3I1I9"/>
<dbReference type="OrthoDB" id="6271941at2759"/>
<evidence type="ECO:0000256" key="1">
    <source>
        <dbReference type="ARBA" id="ARBA00023157"/>
    </source>
</evidence>
<feature type="signal peptide" evidence="2">
    <location>
        <begin position="1"/>
        <end position="28"/>
    </location>
</feature>
<feature type="chain" id="PRO_5010168119" evidence="2">
    <location>
        <begin position="29"/>
        <end position="180"/>
    </location>
</feature>
<dbReference type="InterPro" id="IPR050111">
    <property type="entry name" value="C-type_lectin/snaclec_domain"/>
</dbReference>
<dbReference type="Gene3D" id="3.10.100.10">
    <property type="entry name" value="Mannose-Binding Protein A, subunit A"/>
    <property type="match status" value="1"/>
</dbReference>
<sequence>MCFEVHVEIISAMKRIFVLLLMFANCKAQSEDESCPTGYVGFDPSGNCFKVGGDYVMWIEAKGICENEGGNLAVITSAEEQAFIVDLLKSPHVPEGNYGFYIGLSRPANGAWAWVTEEPYEFKDWYGPNPDFRMDKDACVQIGVVDKQWRDTTCSLTRRYICEFPRIHTCRCGAKKGQRR</sequence>
<dbReference type="SUPFAM" id="SSF56436">
    <property type="entry name" value="C-type lectin-like"/>
    <property type="match status" value="1"/>
</dbReference>
<dbReference type="Proteomes" id="UP000085678">
    <property type="component" value="Unplaced"/>
</dbReference>
<dbReference type="RefSeq" id="XP_013391214.1">
    <property type="nucleotide sequence ID" value="XM_013535760.1"/>
</dbReference>
<dbReference type="InterPro" id="IPR001304">
    <property type="entry name" value="C-type_lectin-like"/>
</dbReference>
<evidence type="ECO:0000259" key="3">
    <source>
        <dbReference type="PROSITE" id="PS50041"/>
    </source>
</evidence>